<evidence type="ECO:0008006" key="3">
    <source>
        <dbReference type="Google" id="ProtNLM"/>
    </source>
</evidence>
<gene>
    <name evidence="1" type="ORF">HP397_01900</name>
</gene>
<dbReference type="Proteomes" id="UP000526184">
    <property type="component" value="Unassembled WGS sequence"/>
</dbReference>
<name>A0A7Z0PE99_9FUSO</name>
<proteinExistence type="predicted"/>
<organism evidence="1 2">
    <name type="scientific">Streptobacillus felis</name>
    <dbReference type="NCBI Taxonomy" id="1384509"/>
    <lineage>
        <taxon>Bacteria</taxon>
        <taxon>Fusobacteriati</taxon>
        <taxon>Fusobacteriota</taxon>
        <taxon>Fusobacteriia</taxon>
        <taxon>Fusobacteriales</taxon>
        <taxon>Leptotrichiaceae</taxon>
        <taxon>Streptobacillus</taxon>
    </lineage>
</organism>
<dbReference type="PROSITE" id="PS51257">
    <property type="entry name" value="PROKAR_LIPOPROTEIN"/>
    <property type="match status" value="1"/>
</dbReference>
<accession>A0A7Z0PE99</accession>
<reference evidence="1 2" key="1">
    <citation type="submission" date="2020-05" db="EMBL/GenBank/DDBJ databases">
        <title>Streptobacillus felis strain LHL191014123.</title>
        <authorList>
            <person name="Fawzy A."/>
            <person name="Rau J."/>
            <person name="Risse K."/>
            <person name="Schauerte N."/>
            <person name="Geiger C."/>
            <person name="Blom J."/>
            <person name="Imirzalioglu C."/>
            <person name="Falgenhauer J."/>
            <person name="Bach A."/>
            <person name="Herden C."/>
            <person name="Eisenberg T."/>
        </authorList>
    </citation>
    <scope>NUCLEOTIDE SEQUENCE [LARGE SCALE GENOMIC DNA]</scope>
    <source>
        <strain evidence="1 2">LHL191014123</strain>
    </source>
</reference>
<sequence>MKKTILLLSLLLFSCSNKSEDIINQLETDKNGIEVEIVSVDSAHLSKLLDSKNEEIAKFFSETDLKKFDEKNIDANQVLIYIEEAKNGDANAINSLSYIYFLLGDNSKLKEILELGLKNNVKEAVFNLALLEMEAKHFDKALSYFERLPKDYKPKEIENIKKNIYLNIASIALKDENYDDAVSSLIKVYEMGKKELDYEIANIYRLKGDKANLEKWLVVSSKAKNINAKKDLAEIYYHRGEIEKSLKLFEELYYLGEIEFARMLYFVNLQLLNNNEALKWYKVSRSLGIVEKNNEMEKLKGFYN</sequence>
<dbReference type="Gene3D" id="1.25.40.10">
    <property type="entry name" value="Tetratricopeptide repeat domain"/>
    <property type="match status" value="1"/>
</dbReference>
<comment type="caution">
    <text evidence="1">The sequence shown here is derived from an EMBL/GenBank/DDBJ whole genome shotgun (WGS) entry which is preliminary data.</text>
</comment>
<keyword evidence="2" id="KW-1185">Reference proteome</keyword>
<evidence type="ECO:0000313" key="1">
    <source>
        <dbReference type="EMBL" id="NYV27582.1"/>
    </source>
</evidence>
<evidence type="ECO:0000313" key="2">
    <source>
        <dbReference type="Proteomes" id="UP000526184"/>
    </source>
</evidence>
<dbReference type="AlphaFoldDB" id="A0A7Z0PE99"/>
<dbReference type="EMBL" id="JABMKT010000006">
    <property type="protein sequence ID" value="NYV27582.1"/>
    <property type="molecule type" value="Genomic_DNA"/>
</dbReference>
<dbReference type="SUPFAM" id="SSF81901">
    <property type="entry name" value="HCP-like"/>
    <property type="match status" value="2"/>
</dbReference>
<dbReference type="OrthoDB" id="95249at2"/>
<protein>
    <recommendedName>
        <fullName evidence="3">Tetratricopeptide repeat protein</fullName>
    </recommendedName>
</protein>
<dbReference type="RefSeq" id="WP_067322271.1">
    <property type="nucleotide sequence ID" value="NZ_CBCRWS010000004.1"/>
</dbReference>
<dbReference type="InterPro" id="IPR011990">
    <property type="entry name" value="TPR-like_helical_dom_sf"/>
</dbReference>